<dbReference type="InterPro" id="IPR043137">
    <property type="entry name" value="GGT_ssub_C"/>
</dbReference>
<protein>
    <submittedName>
        <fullName evidence="1">Uncharacterized protein</fullName>
    </submittedName>
</protein>
<name>A0AAV2APP0_9ARAC</name>
<sequence>MDIYVQTSSVVSKNAAVSSDKPAATQIGIDILKRGGNAADAAVATMVAVSVLQPMTCGPGGDCHCIFYRKKDKKVMTINGSGRTGKNATLEKVREARIMNLMTKESCKHGLWVSVPGAMASIVKIIEEFGSGKLTLKDILGPAIHLAEGGVPIPFKSGNCWNVFQHKFLHSKNANDLLIDGRAPKPGQRHHGIMRNFVIPQLQERGSLQDIIFTFDGSPPHIDRHNVADSGPGAFYMGVTAQNIVAAVQEAGGALTEEDMKEHLLNPPNPVPDEALSIDFNGVTIWEMRPNTIGIVALVIFNILKGYDIRGLGHNSPDYIHLVVEATKLAYREAWEYLCDPKCCSKRMEEILTEECAQKLRKKIDPESAYRCHQPFLGGNSSYVAAVDREGNACSFICSICSYFGSGIIPEDCGFAMHDRAKSMSLEEGNTNTFGPNKLPLHSNMPAIVTETGTNDLLAVLGVIGRWMQPQGQVQKRDPIDTYPVTV</sequence>
<comment type="caution">
    <text evidence="1">The sequence shown here is derived from an EMBL/GenBank/DDBJ whole genome shotgun (WGS) entry which is preliminary data.</text>
</comment>
<dbReference type="EMBL" id="CAXIEN010000189">
    <property type="protein sequence ID" value="CAL1285330.1"/>
    <property type="molecule type" value="Genomic_DNA"/>
</dbReference>
<dbReference type="InterPro" id="IPR029055">
    <property type="entry name" value="Ntn_hydrolases_N"/>
</dbReference>
<dbReference type="PANTHER" id="PTHR43881:SF1">
    <property type="entry name" value="GAMMA-GLUTAMYLTRANSPEPTIDASE (AFU_ORTHOLOGUE AFUA_4G13580)"/>
    <property type="match status" value="1"/>
</dbReference>
<gene>
    <name evidence="1" type="ORF">LARSCL_LOCUS13645</name>
</gene>
<evidence type="ECO:0000313" key="1">
    <source>
        <dbReference type="EMBL" id="CAL1285330.1"/>
    </source>
</evidence>
<dbReference type="Proteomes" id="UP001497382">
    <property type="component" value="Unassembled WGS sequence"/>
</dbReference>
<reference evidence="1 2" key="1">
    <citation type="submission" date="2024-04" db="EMBL/GenBank/DDBJ databases">
        <authorList>
            <person name="Rising A."/>
            <person name="Reimegard J."/>
            <person name="Sonavane S."/>
            <person name="Akerstrom W."/>
            <person name="Nylinder S."/>
            <person name="Hedman E."/>
            <person name="Kallberg Y."/>
        </authorList>
    </citation>
    <scope>NUCLEOTIDE SEQUENCE [LARGE SCALE GENOMIC DNA]</scope>
</reference>
<dbReference type="AlphaFoldDB" id="A0AAV2APP0"/>
<dbReference type="SUPFAM" id="SSF56235">
    <property type="entry name" value="N-terminal nucleophile aminohydrolases (Ntn hydrolases)"/>
    <property type="match status" value="1"/>
</dbReference>
<evidence type="ECO:0000313" key="2">
    <source>
        <dbReference type="Proteomes" id="UP001497382"/>
    </source>
</evidence>
<keyword evidence="2" id="KW-1185">Reference proteome</keyword>
<dbReference type="Gene3D" id="1.10.246.130">
    <property type="match status" value="1"/>
</dbReference>
<dbReference type="PANTHER" id="PTHR43881">
    <property type="entry name" value="GAMMA-GLUTAMYLTRANSPEPTIDASE (AFU_ORTHOLOGUE AFUA_4G13580)"/>
    <property type="match status" value="1"/>
</dbReference>
<dbReference type="Gene3D" id="3.60.20.40">
    <property type="match status" value="1"/>
</dbReference>
<proteinExistence type="predicted"/>
<dbReference type="Pfam" id="PF01019">
    <property type="entry name" value="G_glu_transpept"/>
    <property type="match status" value="2"/>
</dbReference>
<dbReference type="InterPro" id="IPR052896">
    <property type="entry name" value="GGT-like_enzyme"/>
</dbReference>
<dbReference type="InterPro" id="IPR043138">
    <property type="entry name" value="GGT_lsub"/>
</dbReference>
<organism evidence="1 2">
    <name type="scientific">Larinioides sclopetarius</name>
    <dbReference type="NCBI Taxonomy" id="280406"/>
    <lineage>
        <taxon>Eukaryota</taxon>
        <taxon>Metazoa</taxon>
        <taxon>Ecdysozoa</taxon>
        <taxon>Arthropoda</taxon>
        <taxon>Chelicerata</taxon>
        <taxon>Arachnida</taxon>
        <taxon>Araneae</taxon>
        <taxon>Araneomorphae</taxon>
        <taxon>Entelegynae</taxon>
        <taxon>Araneoidea</taxon>
        <taxon>Araneidae</taxon>
        <taxon>Larinioides</taxon>
    </lineage>
</organism>
<accession>A0AAV2APP0</accession>
<dbReference type="PRINTS" id="PR01210">
    <property type="entry name" value="GGTRANSPTASE"/>
</dbReference>